<dbReference type="EMBL" id="LQQO01000005">
    <property type="protein sequence ID" value="KZE17759.1"/>
    <property type="molecule type" value="Genomic_DNA"/>
</dbReference>
<evidence type="ECO:0000313" key="5">
    <source>
        <dbReference type="Proteomes" id="UP000076609"/>
    </source>
</evidence>
<keyword evidence="3" id="KW-0732">Signal</keyword>
<dbReference type="Gene3D" id="3.40.710.10">
    <property type="entry name" value="DD-peptidase/beta-lactamase superfamily"/>
    <property type="match status" value="2"/>
</dbReference>
<gene>
    <name evidence="4" type="ORF">AVT10_10575</name>
</gene>
<dbReference type="Pfam" id="PF02113">
    <property type="entry name" value="Peptidase_S13"/>
    <property type="match status" value="1"/>
</dbReference>
<dbReference type="NCBIfam" id="TIGR00666">
    <property type="entry name" value="PBP4"/>
    <property type="match status" value="1"/>
</dbReference>
<sequence length="467" mass="48356">MQTIQAIIIGAAGAMLAAAAPDPAVETAVRAALAKAPAGTRFGMVVRDAAGVEQVAIEPDRRFVPASNTKIFTTLASFATLPLDAADDGGAGVRMEGRDVVLVGAGDARLSSAADCQVDCLATLADAVAAKTRVVGDVIGDDSRFPDQRWSPGMGWNNMAGRYGTATSALTLDDNELVLTVTAKGDRAVVGGSDYYRIDNRIRVGTTNAVAFERMPGSDVLRLSGTVAPGPGVTVRTGVEDAAHHAAWMFAKLLRERGVRVTGSVAVRHRPHRAEEDGGVVEGATLPPMLARLQPGPLIEDVTVTNKASQNLHAELLLRRIGRVGGGGSIGDGLKRVEAMMASAGVPRSAWDLSDGSGMSTYNRVTPRAMVTLLTWAQAQPWGARWIETLPVGGVDGTLSRRFRDTPLAGKIHAKTGTLSGVSALAGTMTAASGQTLTFALYANDNPDGTSATPTMDAALLAAAAAL</sequence>
<feature type="chain" id="PRO_5046814047" evidence="3">
    <location>
        <begin position="21"/>
        <end position="467"/>
    </location>
</feature>
<proteinExistence type="inferred from homology"/>
<dbReference type="InterPro" id="IPR000667">
    <property type="entry name" value="Peptidase_S13"/>
</dbReference>
<dbReference type="SUPFAM" id="SSF56601">
    <property type="entry name" value="beta-lactamase/transpeptidase-like"/>
    <property type="match status" value="1"/>
</dbReference>
<comment type="caution">
    <text evidence="4">The sequence shown here is derived from an EMBL/GenBank/DDBJ whole genome shotgun (WGS) entry which is preliminary data.</text>
</comment>
<dbReference type="PRINTS" id="PR00922">
    <property type="entry name" value="DADACBPTASE3"/>
</dbReference>
<dbReference type="InterPro" id="IPR012338">
    <property type="entry name" value="Beta-lactam/transpept-like"/>
</dbReference>
<evidence type="ECO:0000313" key="4">
    <source>
        <dbReference type="EMBL" id="KZE17759.1"/>
    </source>
</evidence>
<dbReference type="Gene3D" id="3.50.80.20">
    <property type="entry name" value="D-Ala-D-Ala carboxypeptidase C, peptidase S13"/>
    <property type="match status" value="1"/>
</dbReference>
<accession>A0ABR5YGY5</accession>
<reference evidence="5" key="1">
    <citation type="submission" date="2016-01" db="EMBL/GenBank/DDBJ databases">
        <title>Draft genome of Chromobacterium sp. F49.</title>
        <authorList>
            <person name="Hong K.W."/>
        </authorList>
    </citation>
    <scope>NUCLEOTIDE SEQUENCE [LARGE SCALE GENOMIC DNA]</scope>
    <source>
        <strain evidence="5">CN3</strain>
    </source>
</reference>
<dbReference type="Proteomes" id="UP000076609">
    <property type="component" value="Unassembled WGS sequence"/>
</dbReference>
<protein>
    <submittedName>
        <fullName evidence="4">Penicillin-binding protein</fullName>
    </submittedName>
</protein>
<keyword evidence="5" id="KW-1185">Reference proteome</keyword>
<name>A0ABR5YGY5_9SPHN</name>
<feature type="signal peptide" evidence="3">
    <location>
        <begin position="1"/>
        <end position="20"/>
    </location>
</feature>
<dbReference type="PANTHER" id="PTHR30023">
    <property type="entry name" value="D-ALANYL-D-ALANINE CARBOXYPEPTIDASE"/>
    <property type="match status" value="1"/>
</dbReference>
<evidence type="ECO:0000256" key="2">
    <source>
        <dbReference type="ARBA" id="ARBA00022801"/>
    </source>
</evidence>
<evidence type="ECO:0000256" key="1">
    <source>
        <dbReference type="ARBA" id="ARBA00006096"/>
    </source>
</evidence>
<dbReference type="RefSeq" id="WP_066688813.1">
    <property type="nucleotide sequence ID" value="NZ_CP117025.1"/>
</dbReference>
<dbReference type="PANTHER" id="PTHR30023:SF0">
    <property type="entry name" value="PENICILLIN-SENSITIVE CARBOXYPEPTIDASE A"/>
    <property type="match status" value="1"/>
</dbReference>
<organism evidence="4 5">
    <name type="scientific">Sphingomonas hankookensis</name>
    <dbReference type="NCBI Taxonomy" id="563996"/>
    <lineage>
        <taxon>Bacteria</taxon>
        <taxon>Pseudomonadati</taxon>
        <taxon>Pseudomonadota</taxon>
        <taxon>Alphaproteobacteria</taxon>
        <taxon>Sphingomonadales</taxon>
        <taxon>Sphingomonadaceae</taxon>
        <taxon>Sphingomonas</taxon>
    </lineage>
</organism>
<evidence type="ECO:0000256" key="3">
    <source>
        <dbReference type="SAM" id="SignalP"/>
    </source>
</evidence>
<keyword evidence="2" id="KW-0378">Hydrolase</keyword>
<comment type="similarity">
    <text evidence="1">Belongs to the peptidase S13 family.</text>
</comment>